<protein>
    <recommendedName>
        <fullName evidence="2">histidine kinase</fullName>
        <ecNumber evidence="2">2.7.13.3</ecNumber>
    </recommendedName>
</protein>
<sequence>MSDQMTQLGQLLEAAGGGHVLYVYEDIEAYTSQAVSFITIGIEQGHQIFFIDSQDRYERIYRRLRECLAEDRLGDVRYVNSHEFYQVHEPFSFESVLEQYKDLLVPLSAQGISFRLWAHAEWTEQDGVPCELEQVEQLADYSVTTQGFFTVCCYDGAKLTASMQNKLLRHHEYWLTDRELVRSNLYAKDGPIFAAAAQLRDRRAQDEQDLAMRRKTEEQLRATQSQLESFITRNLDPIIILNLDEKVIRVNQAFERLFGWTNEEMMGLKAAVMPIIPLDRRYEVPRNKHINMTGRNVEGYETIRYRKDGTPVNVMISSFPLLDEDDQLNGRGVIVRDITERMQAQELLIRTEKLSIAGELAAGIAHEIRNPVTAVKGFLHLLQTGGASKQLYFDIMASEIQRIETILSELLMLAKPQAVHYQSRNIAALIRDVITLLDAQANLNNVRILTDFEDEDIRLECEENQIKQVCINFIKNAIEAMPEGGELLIQLARSQELLFIRFIDQGGGIPEQVLARLGQPFYTTKEKGTGLGFMVSRKIIEDHNGTVRVFSEERRGTTIEVSLPLESAKDE</sequence>
<evidence type="ECO:0000256" key="1">
    <source>
        <dbReference type="ARBA" id="ARBA00000085"/>
    </source>
</evidence>
<evidence type="ECO:0000256" key="3">
    <source>
        <dbReference type="ARBA" id="ARBA00022553"/>
    </source>
</evidence>
<dbReference type="InterPro" id="IPR000014">
    <property type="entry name" value="PAS"/>
</dbReference>
<evidence type="ECO:0000256" key="8">
    <source>
        <dbReference type="ARBA" id="ARBA00023012"/>
    </source>
</evidence>
<name>A0ABV5KQP9_9BACL</name>
<keyword evidence="8" id="KW-0902">Two-component regulatory system</keyword>
<dbReference type="InterPro" id="IPR005467">
    <property type="entry name" value="His_kinase_dom"/>
</dbReference>
<dbReference type="SMART" id="SM00387">
    <property type="entry name" value="HATPase_c"/>
    <property type="match status" value="1"/>
</dbReference>
<feature type="domain" description="PAC" evidence="11">
    <location>
        <begin position="298"/>
        <end position="350"/>
    </location>
</feature>
<dbReference type="Pfam" id="PF14417">
    <property type="entry name" value="MEDS"/>
    <property type="match status" value="1"/>
</dbReference>
<dbReference type="PROSITE" id="PS50113">
    <property type="entry name" value="PAC"/>
    <property type="match status" value="1"/>
</dbReference>
<dbReference type="SUPFAM" id="SSF55874">
    <property type="entry name" value="ATPase domain of HSP90 chaperone/DNA topoisomerase II/histidine kinase"/>
    <property type="match status" value="1"/>
</dbReference>
<evidence type="ECO:0000259" key="9">
    <source>
        <dbReference type="PROSITE" id="PS50109"/>
    </source>
</evidence>
<evidence type="ECO:0000259" key="10">
    <source>
        <dbReference type="PROSITE" id="PS50112"/>
    </source>
</evidence>
<comment type="caution">
    <text evidence="12">The sequence shown here is derived from an EMBL/GenBank/DDBJ whole genome shotgun (WGS) entry which is preliminary data.</text>
</comment>
<evidence type="ECO:0000256" key="5">
    <source>
        <dbReference type="ARBA" id="ARBA00022741"/>
    </source>
</evidence>
<evidence type="ECO:0000259" key="11">
    <source>
        <dbReference type="PROSITE" id="PS50113"/>
    </source>
</evidence>
<keyword evidence="6" id="KW-0418">Kinase</keyword>
<dbReference type="PANTHER" id="PTHR43065">
    <property type="entry name" value="SENSOR HISTIDINE KINASE"/>
    <property type="match status" value="1"/>
</dbReference>
<dbReference type="Gene3D" id="3.30.450.20">
    <property type="entry name" value="PAS domain"/>
    <property type="match status" value="1"/>
</dbReference>
<dbReference type="RefSeq" id="WP_377495984.1">
    <property type="nucleotide sequence ID" value="NZ_JBHMDO010000026.1"/>
</dbReference>
<dbReference type="Pfam" id="PF00512">
    <property type="entry name" value="HisKA"/>
    <property type="match status" value="1"/>
</dbReference>
<dbReference type="InterPro" id="IPR035965">
    <property type="entry name" value="PAS-like_dom_sf"/>
</dbReference>
<accession>A0ABV5KQP9</accession>
<evidence type="ECO:0000256" key="6">
    <source>
        <dbReference type="ARBA" id="ARBA00022777"/>
    </source>
</evidence>
<dbReference type="InterPro" id="IPR036097">
    <property type="entry name" value="HisK_dim/P_sf"/>
</dbReference>
<dbReference type="InterPro" id="IPR003661">
    <property type="entry name" value="HisK_dim/P_dom"/>
</dbReference>
<organism evidence="12 13">
    <name type="scientific">Paenibacillus aurantiacus</name>
    <dbReference type="NCBI Taxonomy" id="1936118"/>
    <lineage>
        <taxon>Bacteria</taxon>
        <taxon>Bacillati</taxon>
        <taxon>Bacillota</taxon>
        <taxon>Bacilli</taxon>
        <taxon>Bacillales</taxon>
        <taxon>Paenibacillaceae</taxon>
        <taxon>Paenibacillus</taxon>
    </lineage>
</organism>
<dbReference type="InterPro" id="IPR004358">
    <property type="entry name" value="Sig_transdc_His_kin-like_C"/>
</dbReference>
<evidence type="ECO:0000256" key="2">
    <source>
        <dbReference type="ARBA" id="ARBA00012438"/>
    </source>
</evidence>
<evidence type="ECO:0000256" key="4">
    <source>
        <dbReference type="ARBA" id="ARBA00022679"/>
    </source>
</evidence>
<dbReference type="EC" id="2.7.13.3" evidence="2"/>
<evidence type="ECO:0000313" key="13">
    <source>
        <dbReference type="Proteomes" id="UP001589747"/>
    </source>
</evidence>
<dbReference type="InterPro" id="IPR000700">
    <property type="entry name" value="PAS-assoc_C"/>
</dbReference>
<dbReference type="PRINTS" id="PR00344">
    <property type="entry name" value="BCTRLSENSOR"/>
</dbReference>
<keyword evidence="4" id="KW-0808">Transferase</keyword>
<dbReference type="InterPro" id="IPR025847">
    <property type="entry name" value="MEDS_domain"/>
</dbReference>
<reference evidence="12 13" key="1">
    <citation type="submission" date="2024-09" db="EMBL/GenBank/DDBJ databases">
        <authorList>
            <person name="Sun Q."/>
            <person name="Mori K."/>
        </authorList>
    </citation>
    <scope>NUCLEOTIDE SEQUENCE [LARGE SCALE GENOMIC DNA]</scope>
    <source>
        <strain evidence="12 13">TISTR 2452</strain>
    </source>
</reference>
<dbReference type="Gene3D" id="1.10.287.130">
    <property type="match status" value="1"/>
</dbReference>
<comment type="catalytic activity">
    <reaction evidence="1">
        <text>ATP + protein L-histidine = ADP + protein N-phospho-L-histidine.</text>
        <dbReference type="EC" id="2.7.13.3"/>
    </reaction>
</comment>
<keyword evidence="5" id="KW-0547">Nucleotide-binding</keyword>
<dbReference type="PROSITE" id="PS50112">
    <property type="entry name" value="PAS"/>
    <property type="match status" value="1"/>
</dbReference>
<evidence type="ECO:0000313" key="12">
    <source>
        <dbReference type="EMBL" id="MFB9327557.1"/>
    </source>
</evidence>
<proteinExistence type="predicted"/>
<dbReference type="PROSITE" id="PS50109">
    <property type="entry name" value="HIS_KIN"/>
    <property type="match status" value="1"/>
</dbReference>
<feature type="domain" description="PAS" evidence="10">
    <location>
        <begin position="223"/>
        <end position="267"/>
    </location>
</feature>
<keyword evidence="13" id="KW-1185">Reference proteome</keyword>
<dbReference type="SMART" id="SM00388">
    <property type="entry name" value="HisKA"/>
    <property type="match status" value="1"/>
</dbReference>
<dbReference type="SUPFAM" id="SSF55785">
    <property type="entry name" value="PYP-like sensor domain (PAS domain)"/>
    <property type="match status" value="1"/>
</dbReference>
<dbReference type="Gene3D" id="3.30.565.10">
    <property type="entry name" value="Histidine kinase-like ATPase, C-terminal domain"/>
    <property type="match status" value="1"/>
</dbReference>
<keyword evidence="3" id="KW-0597">Phosphoprotein</keyword>
<dbReference type="SMART" id="SM00091">
    <property type="entry name" value="PAS"/>
    <property type="match status" value="1"/>
</dbReference>
<dbReference type="Pfam" id="PF02518">
    <property type="entry name" value="HATPase_c"/>
    <property type="match status" value="1"/>
</dbReference>
<dbReference type="SUPFAM" id="SSF47384">
    <property type="entry name" value="Homodimeric domain of signal transducing histidine kinase"/>
    <property type="match status" value="1"/>
</dbReference>
<dbReference type="CDD" id="cd00075">
    <property type="entry name" value="HATPase"/>
    <property type="match status" value="1"/>
</dbReference>
<evidence type="ECO:0000256" key="7">
    <source>
        <dbReference type="ARBA" id="ARBA00022840"/>
    </source>
</evidence>
<feature type="domain" description="Histidine kinase" evidence="9">
    <location>
        <begin position="363"/>
        <end position="567"/>
    </location>
</feature>
<dbReference type="NCBIfam" id="TIGR00229">
    <property type="entry name" value="sensory_box"/>
    <property type="match status" value="1"/>
</dbReference>
<dbReference type="InterPro" id="IPR003594">
    <property type="entry name" value="HATPase_dom"/>
</dbReference>
<gene>
    <name evidence="12" type="ORF">ACFFSY_16625</name>
</gene>
<dbReference type="EMBL" id="JBHMDO010000026">
    <property type="protein sequence ID" value="MFB9327557.1"/>
    <property type="molecule type" value="Genomic_DNA"/>
</dbReference>
<dbReference type="Proteomes" id="UP001589747">
    <property type="component" value="Unassembled WGS sequence"/>
</dbReference>
<keyword evidence="7 12" id="KW-0067">ATP-binding</keyword>
<dbReference type="PANTHER" id="PTHR43065:SF34">
    <property type="entry name" value="SPORULATION KINASE A"/>
    <property type="match status" value="1"/>
</dbReference>
<dbReference type="Pfam" id="PF13426">
    <property type="entry name" value="PAS_9"/>
    <property type="match status" value="1"/>
</dbReference>
<dbReference type="CDD" id="cd00082">
    <property type="entry name" value="HisKA"/>
    <property type="match status" value="1"/>
</dbReference>
<dbReference type="CDD" id="cd00130">
    <property type="entry name" value="PAS"/>
    <property type="match status" value="1"/>
</dbReference>
<dbReference type="GO" id="GO:0005524">
    <property type="term" value="F:ATP binding"/>
    <property type="evidence" value="ECO:0007669"/>
    <property type="project" value="UniProtKB-KW"/>
</dbReference>
<dbReference type="InterPro" id="IPR036890">
    <property type="entry name" value="HATPase_C_sf"/>
</dbReference>